<name>A0AA38TIM8_9ASTR</name>
<protein>
    <recommendedName>
        <fullName evidence="1">Reverse transcriptase zinc-binding domain-containing protein</fullName>
    </recommendedName>
</protein>
<feature type="non-terminal residue" evidence="2">
    <location>
        <position position="1"/>
    </location>
</feature>
<reference evidence="2" key="1">
    <citation type="submission" date="2023-03" db="EMBL/GenBank/DDBJ databases">
        <title>Chromosome-scale reference genome and RAD-based genetic map of yellow starthistle (Centaurea solstitialis) reveal putative structural variation and QTLs associated with invader traits.</title>
        <authorList>
            <person name="Reatini B."/>
            <person name="Cang F.A."/>
            <person name="Jiang Q."/>
            <person name="Mckibben M.T.W."/>
            <person name="Barker M.S."/>
            <person name="Rieseberg L.H."/>
            <person name="Dlugosch K.M."/>
        </authorList>
    </citation>
    <scope>NUCLEOTIDE SEQUENCE</scope>
    <source>
        <strain evidence="2">CAN-66</strain>
        <tissue evidence="2">Leaf</tissue>
    </source>
</reference>
<dbReference type="Pfam" id="PF13966">
    <property type="entry name" value="zf-RVT"/>
    <property type="match status" value="1"/>
</dbReference>
<accession>A0AA38TIM8</accession>
<gene>
    <name evidence="2" type="ORF">OSB04_006820</name>
</gene>
<feature type="domain" description="Reverse transcriptase zinc-binding" evidence="1">
    <location>
        <begin position="178"/>
        <end position="241"/>
    </location>
</feature>
<organism evidence="2 3">
    <name type="scientific">Centaurea solstitialis</name>
    <name type="common">yellow star-thistle</name>
    <dbReference type="NCBI Taxonomy" id="347529"/>
    <lineage>
        <taxon>Eukaryota</taxon>
        <taxon>Viridiplantae</taxon>
        <taxon>Streptophyta</taxon>
        <taxon>Embryophyta</taxon>
        <taxon>Tracheophyta</taxon>
        <taxon>Spermatophyta</taxon>
        <taxon>Magnoliopsida</taxon>
        <taxon>eudicotyledons</taxon>
        <taxon>Gunneridae</taxon>
        <taxon>Pentapetalae</taxon>
        <taxon>asterids</taxon>
        <taxon>campanulids</taxon>
        <taxon>Asterales</taxon>
        <taxon>Asteraceae</taxon>
        <taxon>Carduoideae</taxon>
        <taxon>Cardueae</taxon>
        <taxon>Centaureinae</taxon>
        <taxon>Centaurea</taxon>
    </lineage>
</organism>
<dbReference type="InterPro" id="IPR026960">
    <property type="entry name" value="RVT-Znf"/>
</dbReference>
<evidence type="ECO:0000313" key="3">
    <source>
        <dbReference type="Proteomes" id="UP001172457"/>
    </source>
</evidence>
<dbReference type="EMBL" id="JARYMX010000002">
    <property type="protein sequence ID" value="KAJ9561660.1"/>
    <property type="molecule type" value="Genomic_DNA"/>
</dbReference>
<keyword evidence="3" id="KW-1185">Reference proteome</keyword>
<evidence type="ECO:0000313" key="2">
    <source>
        <dbReference type="EMBL" id="KAJ9561660.1"/>
    </source>
</evidence>
<comment type="caution">
    <text evidence="2">The sequence shown here is derived from an EMBL/GenBank/DDBJ whole genome shotgun (WGS) entry which is preliminary data.</text>
</comment>
<dbReference type="AlphaFoldDB" id="A0AA38TIM8"/>
<sequence>MCVTITEYVFNTIPKNIYVVSKYKISVGGRLSLCKAVLGGLGGYYFSLFKAPSNVIKDLERKRRNFLWGSSNEHRKTAWVTWDKVLNSREKGGFGIGSLRAHNIALLAKWWWRFKTEEKALWRQVIVAFYGRSGRLGEENGGLSKRGAWGSIATVDRGRRRLMEGGSNDPHKLLKARRLATLWNKLIPLKVRVRNWLARLDRLPTKFNLGKRGIRLDNDQCVFCNEDIETSDHIFLSCRRSIEVRRAVNSWWDLLPLQSFSMQNFYDDGKGDRVLSRRKIKEVAAQAYIWALWNGRNEAIFNNKVLDPLRMTNDIKSHMFNWCKARDDRFRLLNWNIWC</sequence>
<dbReference type="Proteomes" id="UP001172457">
    <property type="component" value="Chromosome 2"/>
</dbReference>
<dbReference type="PANTHER" id="PTHR33116:SF79">
    <property type="entry name" value="REVERSE TRANSCRIPTASE DOMAIN, ZINC FINGER, CCHC-TYPE-RELATED"/>
    <property type="match status" value="1"/>
</dbReference>
<proteinExistence type="predicted"/>
<evidence type="ECO:0000259" key="1">
    <source>
        <dbReference type="Pfam" id="PF13966"/>
    </source>
</evidence>
<dbReference type="PANTHER" id="PTHR33116">
    <property type="entry name" value="REVERSE TRANSCRIPTASE ZINC-BINDING DOMAIN-CONTAINING PROTEIN-RELATED-RELATED"/>
    <property type="match status" value="1"/>
</dbReference>